<dbReference type="GO" id="GO:0007234">
    <property type="term" value="P:osmosensory signaling via phosphorelay pathway"/>
    <property type="evidence" value="ECO:0007669"/>
    <property type="project" value="TreeGrafter"/>
</dbReference>
<evidence type="ECO:0000256" key="6">
    <source>
        <dbReference type="ARBA" id="ARBA00022840"/>
    </source>
</evidence>
<evidence type="ECO:0000256" key="9">
    <source>
        <dbReference type="SAM" id="MobiDB-lite"/>
    </source>
</evidence>
<dbReference type="InterPro" id="IPR003594">
    <property type="entry name" value="HATPase_dom"/>
</dbReference>
<evidence type="ECO:0000256" key="7">
    <source>
        <dbReference type="ARBA" id="ARBA00023012"/>
    </source>
</evidence>
<evidence type="ECO:0000256" key="5">
    <source>
        <dbReference type="ARBA" id="ARBA00022777"/>
    </source>
</evidence>
<evidence type="ECO:0000256" key="4">
    <source>
        <dbReference type="ARBA" id="ARBA00022741"/>
    </source>
</evidence>
<dbReference type="AlphaFoldDB" id="A0A255GNJ3"/>
<dbReference type="InterPro" id="IPR005467">
    <property type="entry name" value="His_kinase_dom"/>
</dbReference>
<protein>
    <recommendedName>
        <fullName evidence="8">Sensor-like histidine kinase SenX3</fullName>
        <ecNumber evidence="2">2.7.13.3</ecNumber>
    </recommendedName>
</protein>
<dbReference type="PROSITE" id="PS50109">
    <property type="entry name" value="HIS_KIN"/>
    <property type="match status" value="1"/>
</dbReference>
<dbReference type="Proteomes" id="UP000215896">
    <property type="component" value="Unassembled WGS sequence"/>
</dbReference>
<dbReference type="PANTHER" id="PTHR42878">
    <property type="entry name" value="TWO-COMPONENT HISTIDINE KINASE"/>
    <property type="match status" value="1"/>
</dbReference>
<dbReference type="PANTHER" id="PTHR42878:SF7">
    <property type="entry name" value="SENSOR HISTIDINE KINASE GLRK"/>
    <property type="match status" value="1"/>
</dbReference>
<keyword evidence="4" id="KW-0547">Nucleotide-binding</keyword>
<organism evidence="10 11">
    <name type="scientific">Enemella evansiae</name>
    <dbReference type="NCBI Taxonomy" id="2016499"/>
    <lineage>
        <taxon>Bacteria</taxon>
        <taxon>Bacillati</taxon>
        <taxon>Actinomycetota</taxon>
        <taxon>Actinomycetes</taxon>
        <taxon>Propionibacteriales</taxon>
        <taxon>Propionibacteriaceae</taxon>
        <taxon>Enemella</taxon>
    </lineage>
</organism>
<accession>A0A255GNJ3</accession>
<dbReference type="GO" id="GO:0000156">
    <property type="term" value="F:phosphorelay response regulator activity"/>
    <property type="evidence" value="ECO:0007669"/>
    <property type="project" value="TreeGrafter"/>
</dbReference>
<evidence type="ECO:0000256" key="8">
    <source>
        <dbReference type="ARBA" id="ARBA00039401"/>
    </source>
</evidence>
<keyword evidence="5" id="KW-0418">Kinase</keyword>
<dbReference type="InterPro" id="IPR036890">
    <property type="entry name" value="HATPase_C_sf"/>
</dbReference>
<dbReference type="SMART" id="SM00387">
    <property type="entry name" value="HATPase_c"/>
    <property type="match status" value="1"/>
</dbReference>
<evidence type="ECO:0000313" key="11">
    <source>
        <dbReference type="Proteomes" id="UP000215896"/>
    </source>
</evidence>
<keyword evidence="7" id="KW-0902">Two-component regulatory system</keyword>
<dbReference type="EMBL" id="NMVO01000005">
    <property type="protein sequence ID" value="OYO16146.1"/>
    <property type="molecule type" value="Genomic_DNA"/>
</dbReference>
<keyword evidence="11" id="KW-1185">Reference proteome</keyword>
<keyword evidence="6" id="KW-0067">ATP-binding</keyword>
<dbReference type="GO" id="GO:0005524">
    <property type="term" value="F:ATP binding"/>
    <property type="evidence" value="ECO:0007669"/>
    <property type="project" value="UniProtKB-KW"/>
</dbReference>
<dbReference type="CDD" id="cd00075">
    <property type="entry name" value="HATPase"/>
    <property type="match status" value="1"/>
</dbReference>
<gene>
    <name evidence="10" type="ORF">CGZ94_05370</name>
</gene>
<comment type="catalytic activity">
    <reaction evidence="1">
        <text>ATP + protein L-histidine = ADP + protein N-phospho-L-histidine.</text>
        <dbReference type="EC" id="2.7.13.3"/>
    </reaction>
</comment>
<comment type="caution">
    <text evidence="10">The sequence shown here is derived from an EMBL/GenBank/DDBJ whole genome shotgun (WGS) entry which is preliminary data.</text>
</comment>
<dbReference type="GO" id="GO:0030295">
    <property type="term" value="F:protein kinase activator activity"/>
    <property type="evidence" value="ECO:0007669"/>
    <property type="project" value="TreeGrafter"/>
</dbReference>
<accession>A0A4R6LN73</accession>
<dbReference type="InterPro" id="IPR004358">
    <property type="entry name" value="Sig_transdc_His_kin-like_C"/>
</dbReference>
<dbReference type="SUPFAM" id="SSF55874">
    <property type="entry name" value="ATPase domain of HSP90 chaperone/DNA topoisomerase II/histidine kinase"/>
    <property type="match status" value="1"/>
</dbReference>
<dbReference type="Gene3D" id="3.30.565.10">
    <property type="entry name" value="Histidine kinase-like ATPase, C-terminal domain"/>
    <property type="match status" value="1"/>
</dbReference>
<dbReference type="Pfam" id="PF02518">
    <property type="entry name" value="HATPase_c"/>
    <property type="match status" value="1"/>
</dbReference>
<name>A0A255GNJ3_9ACTN</name>
<evidence type="ECO:0000256" key="1">
    <source>
        <dbReference type="ARBA" id="ARBA00000085"/>
    </source>
</evidence>
<keyword evidence="3" id="KW-0808">Transferase</keyword>
<sequence>MTGIILAAVIGLLVGVAGCFLALRPRLLRDQAELANREQRQLELTADLSDRGERLADTDRRHDAFIGQAADQLTAPLQVLDTELAALPEPETAQREVRRIRRLATDLSTLARVQRGEVDLEVTEVELRALATEIADRLRPQFEAAGGELTLLPGGTATVRADRRQLAQVLINLLGNALQASADQARPQVLIGVSRTSVDGAPVGRITITDNGSGLPAEETEAVFERFHRAPGSRPGPGTGLGLTISRAVIDAQQGRLGLTSPGPGRGATATITLPRPEQPVSE</sequence>
<evidence type="ECO:0000313" key="10">
    <source>
        <dbReference type="EMBL" id="OYO16146.1"/>
    </source>
</evidence>
<dbReference type="InterPro" id="IPR050351">
    <property type="entry name" value="BphY/WalK/GraS-like"/>
</dbReference>
<dbReference type="GO" id="GO:0004673">
    <property type="term" value="F:protein histidine kinase activity"/>
    <property type="evidence" value="ECO:0007669"/>
    <property type="project" value="UniProtKB-EC"/>
</dbReference>
<proteinExistence type="predicted"/>
<evidence type="ECO:0000256" key="3">
    <source>
        <dbReference type="ARBA" id="ARBA00022679"/>
    </source>
</evidence>
<dbReference type="RefSeq" id="WP_094405013.1">
    <property type="nucleotide sequence ID" value="NZ_NMVO01000005.1"/>
</dbReference>
<feature type="region of interest" description="Disordered" evidence="9">
    <location>
        <begin position="256"/>
        <end position="283"/>
    </location>
</feature>
<dbReference type="OrthoDB" id="9757990at2"/>
<dbReference type="PRINTS" id="PR00344">
    <property type="entry name" value="BCTRLSENSOR"/>
</dbReference>
<dbReference type="EC" id="2.7.13.3" evidence="2"/>
<evidence type="ECO:0000256" key="2">
    <source>
        <dbReference type="ARBA" id="ARBA00012438"/>
    </source>
</evidence>
<reference evidence="10 11" key="1">
    <citation type="submission" date="2017-07" db="EMBL/GenBank/DDBJ databases">
        <title>Draft whole genome sequences of clinical Proprionibacteriaceae strains.</title>
        <authorList>
            <person name="Bernier A.-M."/>
            <person name="Bernard K."/>
            <person name="Domingo M.-C."/>
        </authorList>
    </citation>
    <scope>NUCLEOTIDE SEQUENCE [LARGE SCALE GENOMIC DNA]</scope>
    <source>
        <strain evidence="10 11">NML 030167</strain>
    </source>
</reference>